<dbReference type="InterPro" id="IPR052898">
    <property type="entry name" value="ACAD10-like"/>
</dbReference>
<dbReference type="SUPFAM" id="SSF56112">
    <property type="entry name" value="Protein kinase-like (PK-like)"/>
    <property type="match status" value="1"/>
</dbReference>
<keyword evidence="2" id="KW-0808">Transferase</keyword>
<protein>
    <submittedName>
        <fullName evidence="2">Aminoglycoside phosphotransferase (APT) family kinase protein</fullName>
    </submittedName>
</protein>
<evidence type="ECO:0000313" key="3">
    <source>
        <dbReference type="Proteomes" id="UP000586095"/>
    </source>
</evidence>
<dbReference type="RefSeq" id="WP_185987257.1">
    <property type="nucleotide sequence ID" value="NZ_BAAALZ010000001.1"/>
</dbReference>
<feature type="domain" description="Aminoglycoside phosphotransferase" evidence="1">
    <location>
        <begin position="32"/>
        <end position="253"/>
    </location>
</feature>
<organism evidence="2 3">
    <name type="scientific">Leucobacter aridicollis</name>
    <dbReference type="NCBI Taxonomy" id="283878"/>
    <lineage>
        <taxon>Bacteria</taxon>
        <taxon>Bacillati</taxon>
        <taxon>Actinomycetota</taxon>
        <taxon>Actinomycetes</taxon>
        <taxon>Micrococcales</taxon>
        <taxon>Microbacteriaceae</taxon>
        <taxon>Leucobacter</taxon>
    </lineage>
</organism>
<evidence type="ECO:0000259" key="1">
    <source>
        <dbReference type="Pfam" id="PF01636"/>
    </source>
</evidence>
<comment type="caution">
    <text evidence="2">The sequence shown here is derived from an EMBL/GenBank/DDBJ whole genome shotgun (WGS) entry which is preliminary data.</text>
</comment>
<dbReference type="PANTHER" id="PTHR47829:SF1">
    <property type="entry name" value="HAD FAMILY PHOSPHATASE"/>
    <property type="match status" value="1"/>
</dbReference>
<dbReference type="Gene3D" id="3.30.200.20">
    <property type="entry name" value="Phosphorylase Kinase, domain 1"/>
    <property type="match status" value="1"/>
</dbReference>
<dbReference type="InterPro" id="IPR041726">
    <property type="entry name" value="ACAD10_11_N"/>
</dbReference>
<dbReference type="AlphaFoldDB" id="A0A852R3M0"/>
<dbReference type="PANTHER" id="PTHR47829">
    <property type="entry name" value="HYDROLASE, PUTATIVE (AFU_ORTHOLOGUE AFUA_1G12880)-RELATED"/>
    <property type="match status" value="1"/>
</dbReference>
<name>A0A852R3M0_9MICO</name>
<sequence length="340" mass="36651">MPEIPGLDVAALSKWFSGAHPDLAAGPLRAAVIAGGRSNLTYAIEGARVPMVLRRPPLGHVLSSAHDMAREHRVISALAGTAIPVPVAIDLVDDTDGPITGTPFFLMEKAPGKVVVDRAQNAAYAREEIRGMSFELVHHLAALHSVDVNAVGLASFGKPDGYLARQLSTWRRQLNASRSREVPELDQLQAALEVEVPETTRTGIVHGDYRLDNVLVDGKPPRVSAILDWEMATLGDPLVDLGIFALYWEIGNLPSGGAISSAVDPAAGYPTFEELADYYAAQSGMTLPDLRWYRAFAAYKLAVILEGIHYRYQAGDTVGEGFDRIGDLVRPLAENGLKVL</sequence>
<dbReference type="Proteomes" id="UP000586095">
    <property type="component" value="Unassembled WGS sequence"/>
</dbReference>
<accession>A0A852R3M0</accession>
<dbReference type="Gene3D" id="3.90.1200.10">
    <property type="match status" value="1"/>
</dbReference>
<evidence type="ECO:0000313" key="2">
    <source>
        <dbReference type="EMBL" id="NYD27297.1"/>
    </source>
</evidence>
<proteinExistence type="predicted"/>
<keyword evidence="2" id="KW-0418">Kinase</keyword>
<dbReference type="EMBL" id="JACCBD010000001">
    <property type="protein sequence ID" value="NYD27297.1"/>
    <property type="molecule type" value="Genomic_DNA"/>
</dbReference>
<keyword evidence="3" id="KW-1185">Reference proteome</keyword>
<dbReference type="InterPro" id="IPR002575">
    <property type="entry name" value="Aminoglycoside_PTrfase"/>
</dbReference>
<reference evidence="2 3" key="1">
    <citation type="submission" date="2020-07" db="EMBL/GenBank/DDBJ databases">
        <title>Sequencing the genomes of 1000 actinobacteria strains.</title>
        <authorList>
            <person name="Klenk H.-P."/>
        </authorList>
    </citation>
    <scope>NUCLEOTIDE SEQUENCE [LARGE SCALE GENOMIC DNA]</scope>
    <source>
        <strain evidence="2 3">DSM 17380</strain>
    </source>
</reference>
<dbReference type="GO" id="GO:0016301">
    <property type="term" value="F:kinase activity"/>
    <property type="evidence" value="ECO:0007669"/>
    <property type="project" value="UniProtKB-KW"/>
</dbReference>
<gene>
    <name evidence="2" type="ORF">BJ960_002100</name>
</gene>
<dbReference type="Pfam" id="PF01636">
    <property type="entry name" value="APH"/>
    <property type="match status" value="1"/>
</dbReference>
<dbReference type="CDD" id="cd05154">
    <property type="entry name" value="ACAD10_11_N-like"/>
    <property type="match status" value="1"/>
</dbReference>
<dbReference type="InterPro" id="IPR011009">
    <property type="entry name" value="Kinase-like_dom_sf"/>
</dbReference>